<dbReference type="PANTHER" id="PTHR16017:SF0">
    <property type="entry name" value="WD REPEAT-CONTAINING PROTEIN 70"/>
    <property type="match status" value="1"/>
</dbReference>
<dbReference type="SMART" id="SM00320">
    <property type="entry name" value="WD40"/>
    <property type="match status" value="5"/>
</dbReference>
<feature type="repeat" description="WD" evidence="3">
    <location>
        <begin position="225"/>
        <end position="267"/>
    </location>
</feature>
<keyword evidence="1 3" id="KW-0853">WD repeat</keyword>
<dbReference type="GO" id="GO:0035861">
    <property type="term" value="C:site of double-strand break"/>
    <property type="evidence" value="ECO:0007669"/>
    <property type="project" value="TreeGrafter"/>
</dbReference>
<dbReference type="InterPro" id="IPR020472">
    <property type="entry name" value="WD40_PAC1"/>
</dbReference>
<feature type="compositionally biased region" description="Basic and acidic residues" evidence="4">
    <location>
        <begin position="36"/>
        <end position="87"/>
    </location>
</feature>
<dbReference type="PROSITE" id="PS50082">
    <property type="entry name" value="WD_REPEATS_2"/>
    <property type="match status" value="3"/>
</dbReference>
<reference evidence="5 6" key="2">
    <citation type="submission" date="2016-08" db="EMBL/GenBank/DDBJ databases">
        <title>Pervasive Adenine N6-methylation of Active Genes in Fungi.</title>
        <authorList>
            <consortium name="DOE Joint Genome Institute"/>
            <person name="Mondo S.J."/>
            <person name="Dannebaum R.O."/>
            <person name="Kuo R.C."/>
            <person name="Labutti K."/>
            <person name="Haridas S."/>
            <person name="Kuo A."/>
            <person name="Salamov A."/>
            <person name="Ahrendt S.R."/>
            <person name="Lipzen A."/>
            <person name="Sullivan W."/>
            <person name="Andreopoulos W.B."/>
            <person name="Clum A."/>
            <person name="Lindquist E."/>
            <person name="Daum C."/>
            <person name="Ramamoorthy G.K."/>
            <person name="Gryganskyi A."/>
            <person name="Culley D."/>
            <person name="Magnuson J.K."/>
            <person name="James T.Y."/>
            <person name="O'Malley M.A."/>
            <person name="Stajich J.E."/>
            <person name="Spatafora J.W."/>
            <person name="Visel A."/>
            <person name="Grigoriev I.V."/>
        </authorList>
    </citation>
    <scope>NUCLEOTIDE SEQUENCE [LARGE SCALE GENOMIC DNA]</scope>
    <source>
        <strain evidence="5 6">S4</strain>
    </source>
</reference>
<sequence>MYNKSKGKGTSNPGDDWEALRAMFPTNFGMEKPKKKYDWFEADSKKDKDKKKEDKEEDNNNKKDKDKTEITEKSDIPLKEDLHKNQESDQEIDEKDDNNNSDSDSDSDMELNYKIPPISHEVKLEGHTKMVSALSLDPSGSRLATGSYDNYVKLWDFNGMDMSLRSFRTIEPEEGNQIVDLKFSITGDQILIATNGSMPRLYDRDGILIEEYIKGDPYLQDMRKTKGHIQALSSCMWHPYDKQVFMTSAADSTVRLWDVNQKRSHKDIIVVKSKNRGTKTRISSACFNLTATNIAVGAQDGIIRIYDPRSISRPSITIEEAHMSGSDIGSLEFSRDGRLLLSRATDDTLKLWDIRHESKPLFVQRDLNCFYAETNAIFSPDEQYVLTGTSVKKEDGPGQLKIYYTQGAPLDLNGNNDNDNDDNDNDHHHHHHHKKDKKKNKKGHRGRSFDEAYSLEVGRHSVVKLLWHQRINQILVGNGDGATYVLYDPEKSINGAKLCANKQPRRKKVDEYEFISRSSGQIYTPHAIYKEGSSGNSKRKREKLRNDPIASHHPEMPLNGPGRGGRVGTNYTHYMMKHIMKDTTHDEDPREALLSYAKKAEENPYFIAPAYKKNQPKPVFDESELDEEELNREVKRRA</sequence>
<feature type="compositionally biased region" description="Basic and acidic residues" evidence="4">
    <location>
        <begin position="544"/>
        <end position="555"/>
    </location>
</feature>
<evidence type="ECO:0000256" key="4">
    <source>
        <dbReference type="SAM" id="MobiDB-lite"/>
    </source>
</evidence>
<dbReference type="PROSITE" id="PS00678">
    <property type="entry name" value="WD_REPEATS_1"/>
    <property type="match status" value="1"/>
</dbReference>
<dbReference type="Proteomes" id="UP000193944">
    <property type="component" value="Unassembled WGS sequence"/>
</dbReference>
<organism evidence="5 6">
    <name type="scientific">Anaeromyces robustus</name>
    <dbReference type="NCBI Taxonomy" id="1754192"/>
    <lineage>
        <taxon>Eukaryota</taxon>
        <taxon>Fungi</taxon>
        <taxon>Fungi incertae sedis</taxon>
        <taxon>Chytridiomycota</taxon>
        <taxon>Chytridiomycota incertae sedis</taxon>
        <taxon>Neocallimastigomycetes</taxon>
        <taxon>Neocallimastigales</taxon>
        <taxon>Neocallimastigaceae</taxon>
        <taxon>Anaeromyces</taxon>
    </lineage>
</organism>
<dbReference type="InterPro" id="IPR015943">
    <property type="entry name" value="WD40/YVTN_repeat-like_dom_sf"/>
</dbReference>
<feature type="region of interest" description="Disordered" evidence="4">
    <location>
        <begin position="409"/>
        <end position="446"/>
    </location>
</feature>
<evidence type="ECO:0000256" key="1">
    <source>
        <dbReference type="ARBA" id="ARBA00022574"/>
    </source>
</evidence>
<dbReference type="OrthoDB" id="10264376at2759"/>
<dbReference type="STRING" id="1754192.A0A1Y1VTF3"/>
<dbReference type="Gene3D" id="2.130.10.10">
    <property type="entry name" value="YVTN repeat-like/Quinoprotein amine dehydrogenase"/>
    <property type="match status" value="2"/>
</dbReference>
<keyword evidence="6" id="KW-1185">Reference proteome</keyword>
<dbReference type="SUPFAM" id="SSF50978">
    <property type="entry name" value="WD40 repeat-like"/>
    <property type="match status" value="1"/>
</dbReference>
<keyword evidence="2" id="KW-0677">Repeat</keyword>
<name>A0A1Y1VTF3_9FUNG</name>
<evidence type="ECO:0000256" key="2">
    <source>
        <dbReference type="ARBA" id="ARBA00022737"/>
    </source>
</evidence>
<reference evidence="5 6" key="1">
    <citation type="submission" date="2016-08" db="EMBL/GenBank/DDBJ databases">
        <title>A Parts List for Fungal Cellulosomes Revealed by Comparative Genomics.</title>
        <authorList>
            <consortium name="DOE Joint Genome Institute"/>
            <person name="Haitjema C.H."/>
            <person name="Gilmore S.P."/>
            <person name="Henske J.K."/>
            <person name="Solomon K.V."/>
            <person name="De Groot R."/>
            <person name="Kuo A."/>
            <person name="Mondo S.J."/>
            <person name="Salamov A.A."/>
            <person name="Labutti K."/>
            <person name="Zhao Z."/>
            <person name="Chiniquy J."/>
            <person name="Barry K."/>
            <person name="Brewer H.M."/>
            <person name="Purvine S.O."/>
            <person name="Wright A.T."/>
            <person name="Boxma B."/>
            <person name="Van Alen T."/>
            <person name="Hackstein J.H."/>
            <person name="Baker S.E."/>
            <person name="Grigoriev I.V."/>
            <person name="O'Malley M.A."/>
        </authorList>
    </citation>
    <scope>NUCLEOTIDE SEQUENCE [LARGE SCALE GENOMIC DNA]</scope>
    <source>
        <strain evidence="5 6">S4</strain>
    </source>
</reference>
<dbReference type="Pfam" id="PF00400">
    <property type="entry name" value="WD40"/>
    <property type="match status" value="4"/>
</dbReference>
<feature type="region of interest" description="Disordered" evidence="4">
    <location>
        <begin position="25"/>
        <end position="111"/>
    </location>
</feature>
<feature type="repeat" description="WD" evidence="3">
    <location>
        <begin position="124"/>
        <end position="165"/>
    </location>
</feature>
<dbReference type="GO" id="GO:0005634">
    <property type="term" value="C:nucleus"/>
    <property type="evidence" value="ECO:0007669"/>
    <property type="project" value="TreeGrafter"/>
</dbReference>
<dbReference type="PROSITE" id="PS50294">
    <property type="entry name" value="WD_REPEATS_REGION"/>
    <property type="match status" value="3"/>
</dbReference>
<accession>A0A1Y1VTF3</accession>
<feature type="compositionally biased region" description="Acidic residues" evidence="4">
    <location>
        <begin position="621"/>
        <end position="630"/>
    </location>
</feature>
<dbReference type="InterPro" id="IPR019775">
    <property type="entry name" value="WD40_repeat_CS"/>
</dbReference>
<dbReference type="InterPro" id="IPR001680">
    <property type="entry name" value="WD40_rpt"/>
</dbReference>
<dbReference type="PRINTS" id="PR00320">
    <property type="entry name" value="GPROTEINBRPT"/>
</dbReference>
<dbReference type="PANTHER" id="PTHR16017">
    <property type="entry name" value="GASTRULATION DEFECTIVE PROTEIN 1-RELATED"/>
    <property type="match status" value="1"/>
</dbReference>
<comment type="caution">
    <text evidence="5">The sequence shown here is derived from an EMBL/GenBank/DDBJ whole genome shotgun (WGS) entry which is preliminary data.</text>
</comment>
<protein>
    <submittedName>
        <fullName evidence="5">WD40 repeat-like protein</fullName>
    </submittedName>
</protein>
<feature type="repeat" description="WD" evidence="3">
    <location>
        <begin position="321"/>
        <end position="355"/>
    </location>
</feature>
<feature type="region of interest" description="Disordered" evidence="4">
    <location>
        <begin position="528"/>
        <end position="564"/>
    </location>
</feature>
<evidence type="ECO:0000256" key="3">
    <source>
        <dbReference type="PROSITE-ProRule" id="PRU00221"/>
    </source>
</evidence>
<feature type="compositionally biased region" description="Basic residues" evidence="4">
    <location>
        <begin position="428"/>
        <end position="446"/>
    </location>
</feature>
<gene>
    <name evidence="5" type="ORF">BCR32DRAFT_298027</name>
</gene>
<dbReference type="InterPro" id="IPR036322">
    <property type="entry name" value="WD40_repeat_dom_sf"/>
</dbReference>
<dbReference type="AlphaFoldDB" id="A0A1Y1VTF3"/>
<feature type="region of interest" description="Disordered" evidence="4">
    <location>
        <begin position="616"/>
        <end position="638"/>
    </location>
</feature>
<evidence type="ECO:0000313" key="6">
    <source>
        <dbReference type="Proteomes" id="UP000193944"/>
    </source>
</evidence>
<dbReference type="InterPro" id="IPR051858">
    <property type="entry name" value="WD_repeat_GAD-1"/>
</dbReference>
<dbReference type="EMBL" id="MCFG01000514">
    <property type="protein sequence ID" value="ORX64582.1"/>
    <property type="molecule type" value="Genomic_DNA"/>
</dbReference>
<proteinExistence type="predicted"/>
<evidence type="ECO:0000313" key="5">
    <source>
        <dbReference type="EMBL" id="ORX64582.1"/>
    </source>
</evidence>